<dbReference type="Proteomes" id="UP001476282">
    <property type="component" value="Unassembled WGS sequence"/>
</dbReference>
<evidence type="ECO:0000313" key="3">
    <source>
        <dbReference type="EMBL" id="GAA5484256.1"/>
    </source>
</evidence>
<gene>
    <name evidence="3" type="primary">yceI_2</name>
    <name evidence="3" type="ORF">Hsar01_03498</name>
</gene>
<proteinExistence type="predicted"/>
<feature type="domain" description="Lipid/polyisoprenoid-binding YceI-like" evidence="2">
    <location>
        <begin position="22"/>
        <end position="178"/>
    </location>
</feature>
<dbReference type="SMART" id="SM00867">
    <property type="entry name" value="YceI"/>
    <property type="match status" value="1"/>
</dbReference>
<evidence type="ECO:0000259" key="2">
    <source>
        <dbReference type="SMART" id="SM00867"/>
    </source>
</evidence>
<reference evidence="3 4" key="1">
    <citation type="submission" date="2024-02" db="EMBL/GenBank/DDBJ databases">
        <title>Haloferula sargassicola NBRC 104335.</title>
        <authorList>
            <person name="Ichikawa N."/>
            <person name="Katano-Makiyama Y."/>
            <person name="Hidaka K."/>
        </authorList>
    </citation>
    <scope>NUCLEOTIDE SEQUENCE [LARGE SCALE GENOMIC DNA]</scope>
    <source>
        <strain evidence="3 4">NBRC 104335</strain>
    </source>
</reference>
<keyword evidence="1" id="KW-0732">Signal</keyword>
<organism evidence="3 4">
    <name type="scientific">Haloferula sargassicola</name>
    <dbReference type="NCBI Taxonomy" id="490096"/>
    <lineage>
        <taxon>Bacteria</taxon>
        <taxon>Pseudomonadati</taxon>
        <taxon>Verrucomicrobiota</taxon>
        <taxon>Verrucomicrobiia</taxon>
        <taxon>Verrucomicrobiales</taxon>
        <taxon>Verrucomicrobiaceae</taxon>
        <taxon>Haloferula</taxon>
    </lineage>
</organism>
<dbReference type="InterPro" id="IPR036761">
    <property type="entry name" value="TTHA0802/YceI-like_sf"/>
</dbReference>
<protein>
    <submittedName>
        <fullName evidence="3">Protein YceI</fullName>
    </submittedName>
</protein>
<dbReference type="Gene3D" id="2.40.128.110">
    <property type="entry name" value="Lipid/polyisoprenoid-binding, YceI-like"/>
    <property type="match status" value="1"/>
</dbReference>
<comment type="caution">
    <text evidence="3">The sequence shown here is derived from an EMBL/GenBank/DDBJ whole genome shotgun (WGS) entry which is preliminary data.</text>
</comment>
<dbReference type="PANTHER" id="PTHR34406">
    <property type="entry name" value="PROTEIN YCEI"/>
    <property type="match status" value="1"/>
</dbReference>
<dbReference type="EMBL" id="BAABRI010000022">
    <property type="protein sequence ID" value="GAA5484256.1"/>
    <property type="molecule type" value="Genomic_DNA"/>
</dbReference>
<feature type="signal peptide" evidence="1">
    <location>
        <begin position="1"/>
        <end position="20"/>
    </location>
</feature>
<dbReference type="PANTHER" id="PTHR34406:SF1">
    <property type="entry name" value="PROTEIN YCEI"/>
    <property type="match status" value="1"/>
</dbReference>
<evidence type="ECO:0000313" key="4">
    <source>
        <dbReference type="Proteomes" id="UP001476282"/>
    </source>
</evidence>
<accession>A0ABP9URT7</accession>
<dbReference type="Pfam" id="PF04264">
    <property type="entry name" value="YceI"/>
    <property type="match status" value="1"/>
</dbReference>
<dbReference type="SUPFAM" id="SSF101874">
    <property type="entry name" value="YceI-like"/>
    <property type="match status" value="1"/>
</dbReference>
<keyword evidence="4" id="KW-1185">Reference proteome</keyword>
<sequence length="179" mass="19410">MKKSIGLALCGLMLGAGANAATMKVDKGRSRIQVDAKATGHSFTGTLKDYTANVQGDASSLKPQAFELKWTFDNLKTGEKDRDEKMLEWLGGAKPAGSFTFTKTWDKGGQHYAMGNLTIHGVSKAISFPYTVQKDGDWVTIDGTATMDYTNFGLPIIRSMALMTVKPGLSIRFHLVGKI</sequence>
<dbReference type="InterPro" id="IPR007372">
    <property type="entry name" value="Lipid/polyisoprenoid-bd_YceI"/>
</dbReference>
<feature type="chain" id="PRO_5046344205" evidence="1">
    <location>
        <begin position="21"/>
        <end position="179"/>
    </location>
</feature>
<evidence type="ECO:0000256" key="1">
    <source>
        <dbReference type="SAM" id="SignalP"/>
    </source>
</evidence>
<name>A0ABP9URT7_9BACT</name>